<evidence type="ECO:0000256" key="3">
    <source>
        <dbReference type="ARBA" id="ARBA00022989"/>
    </source>
</evidence>
<dbReference type="EMBL" id="BSOG01000004">
    <property type="protein sequence ID" value="GLR14412.1"/>
    <property type="molecule type" value="Genomic_DNA"/>
</dbReference>
<dbReference type="InterPro" id="IPR006153">
    <property type="entry name" value="Cation/H_exchanger_TM"/>
</dbReference>
<protein>
    <recommendedName>
        <fullName evidence="6">Cation/H+ exchanger transmembrane domain-containing protein</fullName>
    </recommendedName>
</protein>
<organism evidence="7 8">
    <name type="scientific">Chitinimonas prasina</name>
    <dbReference type="NCBI Taxonomy" id="1434937"/>
    <lineage>
        <taxon>Bacteria</taxon>
        <taxon>Pseudomonadati</taxon>
        <taxon>Pseudomonadota</taxon>
        <taxon>Betaproteobacteria</taxon>
        <taxon>Neisseriales</taxon>
        <taxon>Chitinibacteraceae</taxon>
        <taxon>Chitinimonas</taxon>
    </lineage>
</organism>
<keyword evidence="2 5" id="KW-0812">Transmembrane</keyword>
<dbReference type="RefSeq" id="WP_284197485.1">
    <property type="nucleotide sequence ID" value="NZ_BSOG01000004.1"/>
</dbReference>
<sequence length="412" mass="44261">MDYTLFAQTVLLLQDNRLVVIGLCLISAILLSEWLHRLLSHLPAITGYLLTGLLMGPYVLGVLDGENLTQLSLFSDIAIGILLFELGRHLDWRWLRGEPRLVMLILLESLAVFFAVYLLLWGVGLQPLAAALLAIIAITTSPLILLPVLRESRAEGRVSDWAQVFAAANNMLALVAAVLLVALAHLAQTGGWQQALIGPMRELLGGLALGMLAAWLTCRFLHWLRAHGPHDVLPTLFLFGAVVAVVGAAKALVFSPLLGVLALGFGCRHIKSGEAVLGMQLDPLRSLFVCVLFVQLGASLNPSAWQGVALWTLLFLLVRTLTRVAIPYLLAPFCGLRHAQGGCLGVVLIPMSSLGLLAVHASVTTLPELDTQAAGIAAAALMVMELLGPIATRWALKQVGEIAEEGRQHVKS</sequence>
<comment type="subcellular location">
    <subcellularLocation>
        <location evidence="1">Membrane</location>
        <topology evidence="1">Multi-pass membrane protein</topology>
    </subcellularLocation>
</comment>
<dbReference type="Gene3D" id="1.20.1530.20">
    <property type="match status" value="1"/>
</dbReference>
<evidence type="ECO:0000256" key="5">
    <source>
        <dbReference type="SAM" id="Phobius"/>
    </source>
</evidence>
<feature type="transmembrane region" description="Helical" evidence="5">
    <location>
        <begin position="161"/>
        <end position="183"/>
    </location>
</feature>
<reference evidence="8" key="1">
    <citation type="journal article" date="2019" name="Int. J. Syst. Evol. Microbiol.">
        <title>The Global Catalogue of Microorganisms (GCM) 10K type strain sequencing project: providing services to taxonomists for standard genome sequencing and annotation.</title>
        <authorList>
            <consortium name="The Broad Institute Genomics Platform"/>
            <consortium name="The Broad Institute Genome Sequencing Center for Infectious Disease"/>
            <person name="Wu L."/>
            <person name="Ma J."/>
        </authorList>
    </citation>
    <scope>NUCLEOTIDE SEQUENCE [LARGE SCALE GENOMIC DNA]</scope>
    <source>
        <strain evidence="8">NBRC 110044</strain>
    </source>
</reference>
<keyword evidence="4 5" id="KW-0472">Membrane</keyword>
<feature type="transmembrane region" description="Helical" evidence="5">
    <location>
        <begin position="128"/>
        <end position="149"/>
    </location>
</feature>
<feature type="transmembrane region" description="Helical" evidence="5">
    <location>
        <begin position="342"/>
        <end position="361"/>
    </location>
</feature>
<dbReference type="PANTHER" id="PTHR43021:SF2">
    <property type="entry name" value="CATION_H+ EXCHANGER DOMAIN-CONTAINING PROTEIN"/>
    <property type="match status" value="1"/>
</dbReference>
<dbReference type="Pfam" id="PF00999">
    <property type="entry name" value="Na_H_Exchanger"/>
    <property type="match status" value="1"/>
</dbReference>
<feature type="transmembrane region" description="Helical" evidence="5">
    <location>
        <begin position="203"/>
        <end position="224"/>
    </location>
</feature>
<keyword evidence="3 5" id="KW-1133">Transmembrane helix</keyword>
<evidence type="ECO:0000259" key="6">
    <source>
        <dbReference type="Pfam" id="PF00999"/>
    </source>
</evidence>
<feature type="transmembrane region" description="Helical" evidence="5">
    <location>
        <begin position="373"/>
        <end position="391"/>
    </location>
</feature>
<evidence type="ECO:0000256" key="1">
    <source>
        <dbReference type="ARBA" id="ARBA00004141"/>
    </source>
</evidence>
<feature type="transmembrane region" description="Helical" evidence="5">
    <location>
        <begin position="42"/>
        <end position="63"/>
    </location>
</feature>
<feature type="transmembrane region" description="Helical" evidence="5">
    <location>
        <begin position="308"/>
        <end position="330"/>
    </location>
</feature>
<evidence type="ECO:0000313" key="8">
    <source>
        <dbReference type="Proteomes" id="UP001156706"/>
    </source>
</evidence>
<dbReference type="Proteomes" id="UP001156706">
    <property type="component" value="Unassembled WGS sequence"/>
</dbReference>
<name>A0ABQ5YL26_9NEIS</name>
<proteinExistence type="predicted"/>
<feature type="transmembrane region" description="Helical" evidence="5">
    <location>
        <begin position="18"/>
        <end position="35"/>
    </location>
</feature>
<evidence type="ECO:0000256" key="2">
    <source>
        <dbReference type="ARBA" id="ARBA00022692"/>
    </source>
</evidence>
<feature type="domain" description="Cation/H+ exchanger transmembrane" evidence="6">
    <location>
        <begin position="28"/>
        <end position="397"/>
    </location>
</feature>
<evidence type="ECO:0000256" key="4">
    <source>
        <dbReference type="ARBA" id="ARBA00023136"/>
    </source>
</evidence>
<feature type="transmembrane region" description="Helical" evidence="5">
    <location>
        <begin position="101"/>
        <end position="121"/>
    </location>
</feature>
<keyword evidence="8" id="KW-1185">Reference proteome</keyword>
<dbReference type="InterPro" id="IPR038770">
    <property type="entry name" value="Na+/solute_symporter_sf"/>
</dbReference>
<evidence type="ECO:0000313" key="7">
    <source>
        <dbReference type="EMBL" id="GLR14412.1"/>
    </source>
</evidence>
<gene>
    <name evidence="7" type="ORF">GCM10007907_32020</name>
</gene>
<feature type="transmembrane region" description="Helical" evidence="5">
    <location>
        <begin position="236"/>
        <end position="263"/>
    </location>
</feature>
<comment type="caution">
    <text evidence="7">The sequence shown here is derived from an EMBL/GenBank/DDBJ whole genome shotgun (WGS) entry which is preliminary data.</text>
</comment>
<dbReference type="PANTHER" id="PTHR43021">
    <property type="entry name" value="NA(+)/H(+) ANTIPORTER-RELATED"/>
    <property type="match status" value="1"/>
</dbReference>
<accession>A0ABQ5YL26</accession>